<evidence type="ECO:0000313" key="2">
    <source>
        <dbReference type="EMBL" id="CAG5134252.1"/>
    </source>
</evidence>
<proteinExistence type="inferred from homology"/>
<dbReference type="Gene3D" id="2.40.128.20">
    <property type="match status" value="1"/>
</dbReference>
<dbReference type="AlphaFoldDB" id="A0A8S4A1S3"/>
<dbReference type="Proteomes" id="UP000678393">
    <property type="component" value="Unassembled WGS sequence"/>
</dbReference>
<reference evidence="2" key="1">
    <citation type="submission" date="2021-04" db="EMBL/GenBank/DDBJ databases">
        <authorList>
            <consortium name="Molecular Ecology Group"/>
        </authorList>
    </citation>
    <scope>NUCLEOTIDE SEQUENCE</scope>
</reference>
<sequence length="132" mass="14547">MAEALVGKWNFLSGDNVDAYMDALGVSEQLRELARNIKPTIEISKDGDTWTIKTIAGDKTAETKFTGEQEVDTVSLIGQQVKAKLKIDGNKMIETQKVGDLEIVIERTVIDGIYTAKMRTKGVEAVLQFIKA</sequence>
<accession>A0A8S4A1S3</accession>
<comment type="similarity">
    <text evidence="1">Belongs to the calycin superfamily. Fatty-acid binding protein (FABP) family.</text>
</comment>
<evidence type="ECO:0000313" key="3">
    <source>
        <dbReference type="Proteomes" id="UP000678393"/>
    </source>
</evidence>
<dbReference type="EMBL" id="CAJHNH020006979">
    <property type="protein sequence ID" value="CAG5134252.1"/>
    <property type="molecule type" value="Genomic_DNA"/>
</dbReference>
<dbReference type="InterPro" id="IPR031259">
    <property type="entry name" value="ILBP"/>
</dbReference>
<dbReference type="InterPro" id="IPR012674">
    <property type="entry name" value="Calycin"/>
</dbReference>
<organism evidence="2 3">
    <name type="scientific">Candidula unifasciata</name>
    <dbReference type="NCBI Taxonomy" id="100452"/>
    <lineage>
        <taxon>Eukaryota</taxon>
        <taxon>Metazoa</taxon>
        <taxon>Spiralia</taxon>
        <taxon>Lophotrochozoa</taxon>
        <taxon>Mollusca</taxon>
        <taxon>Gastropoda</taxon>
        <taxon>Heterobranchia</taxon>
        <taxon>Euthyneura</taxon>
        <taxon>Panpulmonata</taxon>
        <taxon>Eupulmonata</taxon>
        <taxon>Stylommatophora</taxon>
        <taxon>Helicina</taxon>
        <taxon>Helicoidea</taxon>
        <taxon>Geomitridae</taxon>
        <taxon>Candidula</taxon>
    </lineage>
</organism>
<dbReference type="SUPFAM" id="SSF50814">
    <property type="entry name" value="Lipocalins"/>
    <property type="match status" value="1"/>
</dbReference>
<dbReference type="Pfam" id="PF14651">
    <property type="entry name" value="Lipocalin_7"/>
    <property type="match status" value="1"/>
</dbReference>
<evidence type="ECO:0000256" key="1">
    <source>
        <dbReference type="ARBA" id="ARBA00008390"/>
    </source>
</evidence>
<protein>
    <submittedName>
        <fullName evidence="2">Uncharacterized protein</fullName>
    </submittedName>
</protein>
<comment type="caution">
    <text evidence="2">The sequence shown here is derived from an EMBL/GenBank/DDBJ whole genome shotgun (WGS) entry which is preliminary data.</text>
</comment>
<dbReference type="CDD" id="cd00742">
    <property type="entry name" value="FABP"/>
    <property type="match status" value="1"/>
</dbReference>
<dbReference type="PANTHER" id="PTHR11955">
    <property type="entry name" value="FATTY ACID BINDING PROTEIN"/>
    <property type="match status" value="1"/>
</dbReference>
<gene>
    <name evidence="2" type="ORF">CUNI_LOCUS19810</name>
</gene>
<name>A0A8S4A1S3_9EUPU</name>
<dbReference type="GO" id="GO:0008289">
    <property type="term" value="F:lipid binding"/>
    <property type="evidence" value="ECO:0007669"/>
    <property type="project" value="UniProtKB-KW"/>
</dbReference>
<dbReference type="OrthoDB" id="354351at2759"/>
<keyword evidence="3" id="KW-1185">Reference proteome</keyword>